<feature type="domain" description="Histidine kinase" evidence="5">
    <location>
        <begin position="694"/>
        <end position="785"/>
    </location>
</feature>
<dbReference type="Pfam" id="PF02518">
    <property type="entry name" value="HATPase_c"/>
    <property type="match status" value="1"/>
</dbReference>
<dbReference type="InterPro" id="IPR036890">
    <property type="entry name" value="HATPase_C_sf"/>
</dbReference>
<dbReference type="GO" id="GO:0016301">
    <property type="term" value="F:kinase activity"/>
    <property type="evidence" value="ECO:0007669"/>
    <property type="project" value="UniProtKB-KW"/>
</dbReference>
<feature type="transmembrane region" description="Helical" evidence="4">
    <location>
        <begin position="273"/>
        <end position="297"/>
    </location>
</feature>
<keyword evidence="4" id="KW-1133">Transmembrane helix</keyword>
<dbReference type="AlphaFoldDB" id="A0A098AUL8"/>
<feature type="transmembrane region" description="Helical" evidence="4">
    <location>
        <begin position="370"/>
        <end position="391"/>
    </location>
</feature>
<dbReference type="PROSITE" id="PS50109">
    <property type="entry name" value="HIS_KIN"/>
    <property type="match status" value="1"/>
</dbReference>
<dbReference type="Gene3D" id="2.30.42.10">
    <property type="match status" value="1"/>
</dbReference>
<dbReference type="PANTHER" id="PTHR24421">
    <property type="entry name" value="NITRATE/NITRITE SENSOR PROTEIN NARX-RELATED"/>
    <property type="match status" value="1"/>
</dbReference>
<feature type="transmembrane region" description="Helical" evidence="4">
    <location>
        <begin position="212"/>
        <end position="235"/>
    </location>
</feature>
<dbReference type="EMBL" id="LK996017">
    <property type="protein sequence ID" value="CDX00138.1"/>
    <property type="molecule type" value="Genomic_DNA"/>
</dbReference>
<feature type="transmembrane region" description="Helical" evidence="4">
    <location>
        <begin position="12"/>
        <end position="35"/>
    </location>
</feature>
<dbReference type="InterPro" id="IPR005467">
    <property type="entry name" value="His_kinase_dom"/>
</dbReference>
<gene>
    <name evidence="6" type="ORF">DPCES_0251</name>
</gene>
<feature type="transmembrane region" description="Helical" evidence="4">
    <location>
        <begin position="303"/>
        <end position="322"/>
    </location>
</feature>
<dbReference type="InterPro" id="IPR050482">
    <property type="entry name" value="Sensor_HK_TwoCompSys"/>
</dbReference>
<evidence type="ECO:0000256" key="1">
    <source>
        <dbReference type="ARBA" id="ARBA00022679"/>
    </source>
</evidence>
<keyword evidence="1" id="KW-0808">Transferase</keyword>
<evidence type="ECO:0000256" key="2">
    <source>
        <dbReference type="ARBA" id="ARBA00022777"/>
    </source>
</evidence>
<feature type="transmembrane region" description="Helical" evidence="4">
    <location>
        <begin position="241"/>
        <end position="261"/>
    </location>
</feature>
<name>A0A098AUL8_DESHA</name>
<dbReference type="SUPFAM" id="SSF50156">
    <property type="entry name" value="PDZ domain-like"/>
    <property type="match status" value="1"/>
</dbReference>
<evidence type="ECO:0000256" key="3">
    <source>
        <dbReference type="ARBA" id="ARBA00023012"/>
    </source>
</evidence>
<keyword evidence="3" id="KW-0902">Two-component regulatory system</keyword>
<protein>
    <submittedName>
        <fullName evidence="6">Histidine kinase</fullName>
    </submittedName>
</protein>
<dbReference type="InterPro" id="IPR036034">
    <property type="entry name" value="PDZ_sf"/>
</dbReference>
<dbReference type="Gene3D" id="3.30.565.10">
    <property type="entry name" value="Histidine kinase-like ATPase, C-terminal domain"/>
    <property type="match status" value="1"/>
</dbReference>
<dbReference type="InterPro" id="IPR003594">
    <property type="entry name" value="HATPase_dom"/>
</dbReference>
<dbReference type="PATRIC" id="fig|49338.4.peg.269"/>
<keyword evidence="2 6" id="KW-0418">Kinase</keyword>
<sequence>MLEKVFKRPIYYIASIVFIVLGLGYFAACLTQPFIGLDLKNSNGQWLVATSDPNGEGYRSGIRVGDEILKINGEDAGKYRFTQKWETAEGASTIEFRSPGELTDQTVTITSQPVLLTVLSEIPLLILGLIFWCLGFMTWYKRPFLEQARILFWMNWAFGLAIVLAHASSRCLLLSKEMEHITFSLAPVFLIIFISVFPVSNQNKLNKFGRKIATILFILILVLTILQSLGFVQLISLIKKLSLSNMVIGILFTLWNLGLLIKLPKNQPGKNEAYIILLGMGIGFLPFVLLSALPIIFNLEQLIYSQVSSLFISAIPISLYYVIVNKYLPDSRRLYATALSYIGAAAILSLIVFLTLFFLQILPAIRLEHYTALLFSTLLFIVCFHFIRIGISKLWERSSFSEEKQTFKQKMASLNENLTSFLAEKRILDEIIENLDIDGIFIIVENAQIGCLKKAAGRFKENPKELETLEKFFYQNQRLDLEAKMLPDDCPAGIYVPFIAYDATCGIFFGRRSSRIKFEQSELPFLTLLAGQLEHQILMSQVIGKLTKEIHFMTKSSGRSYRRKMELQGITNALFRKVEQKRKLLTDEICAGPLQWSMDLSRWLKYLKKECPADNKTLKVIAYLQERAEDLNYELNCIANDWGPPILTHLGLVPAVQWLCQEIMTEELSLISLEISRLGQQSRFKEDVEVTAYRFLQEGIMNSVRHSRSNMQTVRMTLNETWLELTVSDSGRGFDTGQIENWLLTGTHFGLVEMKERIEGLGGELQIISGINRGTTLKALIPVFS</sequence>
<feature type="transmembrane region" description="Helical" evidence="4">
    <location>
        <begin position="152"/>
        <end position="169"/>
    </location>
</feature>
<feature type="transmembrane region" description="Helical" evidence="4">
    <location>
        <begin position="334"/>
        <end position="358"/>
    </location>
</feature>
<dbReference type="GO" id="GO:0000160">
    <property type="term" value="P:phosphorelay signal transduction system"/>
    <property type="evidence" value="ECO:0007669"/>
    <property type="project" value="UniProtKB-KW"/>
</dbReference>
<organism evidence="6">
    <name type="scientific">Desulfitobacterium hafniense</name>
    <name type="common">Desulfitobacterium frappieri</name>
    <dbReference type="NCBI Taxonomy" id="49338"/>
    <lineage>
        <taxon>Bacteria</taxon>
        <taxon>Bacillati</taxon>
        <taxon>Bacillota</taxon>
        <taxon>Clostridia</taxon>
        <taxon>Eubacteriales</taxon>
        <taxon>Desulfitobacteriaceae</taxon>
        <taxon>Desulfitobacterium</taxon>
    </lineage>
</organism>
<dbReference type="SUPFAM" id="SSF55874">
    <property type="entry name" value="ATPase domain of HSP90 chaperone/DNA topoisomerase II/histidine kinase"/>
    <property type="match status" value="1"/>
</dbReference>
<accession>A0A098AUL8</accession>
<proteinExistence type="predicted"/>
<dbReference type="RefSeq" id="WP_208925157.1">
    <property type="nucleotide sequence ID" value="NZ_LK996017.1"/>
</dbReference>
<keyword evidence="4" id="KW-0472">Membrane</keyword>
<feature type="transmembrane region" description="Helical" evidence="4">
    <location>
        <begin position="122"/>
        <end position="140"/>
    </location>
</feature>
<evidence type="ECO:0000259" key="5">
    <source>
        <dbReference type="PROSITE" id="PS50109"/>
    </source>
</evidence>
<keyword evidence="4" id="KW-0812">Transmembrane</keyword>
<reference evidence="6" key="1">
    <citation type="submission" date="2014-07" db="EMBL/GenBank/DDBJ databases">
        <authorList>
            <person name="Hornung V.Bastian."/>
        </authorList>
    </citation>
    <scope>NUCLEOTIDE SEQUENCE</scope>
    <source>
        <strain evidence="6">PCE-S</strain>
    </source>
</reference>
<evidence type="ECO:0000256" key="4">
    <source>
        <dbReference type="SAM" id="Phobius"/>
    </source>
</evidence>
<evidence type="ECO:0000313" key="6">
    <source>
        <dbReference type="EMBL" id="CDX00138.1"/>
    </source>
</evidence>
<dbReference type="CDD" id="cd16917">
    <property type="entry name" value="HATPase_UhpB-NarQ-NarX-like"/>
    <property type="match status" value="1"/>
</dbReference>
<feature type="transmembrane region" description="Helical" evidence="4">
    <location>
        <begin position="181"/>
        <end position="200"/>
    </location>
</feature>